<dbReference type="InterPro" id="IPR036457">
    <property type="entry name" value="PPM-type-like_dom_sf"/>
</dbReference>
<dbReference type="PROSITE" id="PS50110">
    <property type="entry name" value="RESPONSE_REGULATORY"/>
    <property type="match status" value="1"/>
</dbReference>
<organism evidence="4 5">
    <name type="scientific">Photobacterium rosenbergii</name>
    <dbReference type="NCBI Taxonomy" id="294936"/>
    <lineage>
        <taxon>Bacteria</taxon>
        <taxon>Pseudomonadati</taxon>
        <taxon>Pseudomonadota</taxon>
        <taxon>Gammaproteobacteria</taxon>
        <taxon>Vibrionales</taxon>
        <taxon>Vibrionaceae</taxon>
        <taxon>Photobacterium</taxon>
    </lineage>
</organism>
<name>A0ABU3ZPA1_9GAMM</name>
<accession>A0ABU3ZPA1</accession>
<comment type="caution">
    <text evidence="4">The sequence shown here is derived from an EMBL/GenBank/DDBJ whole genome shotgun (WGS) entry which is preliminary data.</text>
</comment>
<evidence type="ECO:0000256" key="2">
    <source>
        <dbReference type="PROSITE-ProRule" id="PRU00169"/>
    </source>
</evidence>
<evidence type="ECO:0000313" key="4">
    <source>
        <dbReference type="EMBL" id="MDV5171941.1"/>
    </source>
</evidence>
<evidence type="ECO:0000313" key="5">
    <source>
        <dbReference type="Proteomes" id="UP001186452"/>
    </source>
</evidence>
<dbReference type="Pfam" id="PF07228">
    <property type="entry name" value="SpoIIE"/>
    <property type="match status" value="1"/>
</dbReference>
<feature type="domain" description="Response regulatory" evidence="3">
    <location>
        <begin position="141"/>
        <end position="256"/>
    </location>
</feature>
<dbReference type="InterPro" id="IPR036890">
    <property type="entry name" value="HATPase_C_sf"/>
</dbReference>
<evidence type="ECO:0000256" key="1">
    <source>
        <dbReference type="ARBA" id="ARBA00022553"/>
    </source>
</evidence>
<keyword evidence="5" id="KW-1185">Reference proteome</keyword>
<dbReference type="InterPro" id="IPR050595">
    <property type="entry name" value="Bact_response_regulator"/>
</dbReference>
<protein>
    <submittedName>
        <fullName evidence="4">Response regulator</fullName>
    </submittedName>
</protein>
<dbReference type="Pfam" id="PF13581">
    <property type="entry name" value="HATPase_c_2"/>
    <property type="match status" value="1"/>
</dbReference>
<gene>
    <name evidence="4" type="ORF">R2X38_23335</name>
</gene>
<dbReference type="InterPro" id="IPR001789">
    <property type="entry name" value="Sig_transdc_resp-reg_receiver"/>
</dbReference>
<dbReference type="Gene3D" id="3.60.40.10">
    <property type="entry name" value="PPM-type phosphatase domain"/>
    <property type="match status" value="1"/>
</dbReference>
<dbReference type="InterPro" id="IPR011006">
    <property type="entry name" value="CheY-like_superfamily"/>
</dbReference>
<keyword evidence="1 2" id="KW-0597">Phosphoprotein</keyword>
<dbReference type="SUPFAM" id="SSF55874">
    <property type="entry name" value="ATPase domain of HSP90 chaperone/DNA topoisomerase II/histidine kinase"/>
    <property type="match status" value="1"/>
</dbReference>
<reference evidence="4 5" key="1">
    <citation type="submission" date="2023-10" db="EMBL/GenBank/DDBJ databases">
        <title>Marine bacteria isolated from horseshoe crab.</title>
        <authorList>
            <person name="Cheng T.H."/>
        </authorList>
    </citation>
    <scope>NUCLEOTIDE SEQUENCE [LARGE SCALE GENOMIC DNA]</scope>
    <source>
        <strain evidence="4 5">HSC6</strain>
    </source>
</reference>
<feature type="modified residue" description="4-aspartylphosphate" evidence="2">
    <location>
        <position position="189"/>
    </location>
</feature>
<dbReference type="SMART" id="SM00448">
    <property type="entry name" value="REC"/>
    <property type="match status" value="1"/>
</dbReference>
<dbReference type="SUPFAM" id="SSF52172">
    <property type="entry name" value="CheY-like"/>
    <property type="match status" value="1"/>
</dbReference>
<dbReference type="CDD" id="cd00156">
    <property type="entry name" value="REC"/>
    <property type="match status" value="1"/>
</dbReference>
<sequence>MNQVLFQRQFVLNYENISAMRRILDDKAQALQLAPDTIQSIKLVCSEYCANLLDHQQQPATHCTISYGRHNGQYCFSISDNGSPWPAQTIQINEAELPDFPDESGMGLALIKTTFPNFSYTINPDSNKIEFLLPLQSTRKHLVIVDDSRSQLTMLSSYLEADYQLSIFSRAGDAFKWLQGNHCDLVLTDLWMPDTNGLEFRGLVGELRRHRLLPFVFLSGDTVSETMAAVTQSGIDDFLAKPIEKHHLLQVLERVLNRHHHLLNAFEDNLLQQLETTTPLYQGDRRYQAYPLGNFNMQISREPEISGDFVIQHSLENGSQLLILGDLMGHGIVAKANGGICYGLIQGLLLDPTINPETIFTRLNDHLYRTEANRLICLLGVHLDQDQKLSIYNAGMPAPLSFTPSCHRLREGMGLIGLFDCISPVPQKLTLSQGDSLHCFSDGLLESELPETVQQHIAALPAEQRHHYLWQRQPDNHEDDRTLISLTPQQRMMDDEGQA</sequence>
<dbReference type="PANTHER" id="PTHR44591:SF3">
    <property type="entry name" value="RESPONSE REGULATORY DOMAIN-CONTAINING PROTEIN"/>
    <property type="match status" value="1"/>
</dbReference>
<dbReference type="EMBL" id="JAWJZI010000019">
    <property type="protein sequence ID" value="MDV5171941.1"/>
    <property type="molecule type" value="Genomic_DNA"/>
</dbReference>
<dbReference type="Gene3D" id="3.40.50.2300">
    <property type="match status" value="1"/>
</dbReference>
<proteinExistence type="predicted"/>
<dbReference type="Proteomes" id="UP001186452">
    <property type="component" value="Unassembled WGS sequence"/>
</dbReference>
<dbReference type="RefSeq" id="WP_317524762.1">
    <property type="nucleotide sequence ID" value="NZ_JAWJZI010000019.1"/>
</dbReference>
<dbReference type="SMART" id="SM00331">
    <property type="entry name" value="PP2C_SIG"/>
    <property type="match status" value="1"/>
</dbReference>
<dbReference type="Pfam" id="PF00072">
    <property type="entry name" value="Response_reg"/>
    <property type="match status" value="1"/>
</dbReference>
<dbReference type="InterPro" id="IPR001932">
    <property type="entry name" value="PPM-type_phosphatase-like_dom"/>
</dbReference>
<dbReference type="PANTHER" id="PTHR44591">
    <property type="entry name" value="STRESS RESPONSE REGULATOR PROTEIN 1"/>
    <property type="match status" value="1"/>
</dbReference>
<dbReference type="Gene3D" id="3.30.565.10">
    <property type="entry name" value="Histidine kinase-like ATPase, C-terminal domain"/>
    <property type="match status" value="1"/>
</dbReference>
<dbReference type="InterPro" id="IPR003594">
    <property type="entry name" value="HATPase_dom"/>
</dbReference>
<evidence type="ECO:0000259" key="3">
    <source>
        <dbReference type="PROSITE" id="PS50110"/>
    </source>
</evidence>